<evidence type="ECO:0000313" key="1">
    <source>
        <dbReference type="EMBL" id="MBH0781551.1"/>
    </source>
</evidence>
<sequence>MTTMSVRIPDHIAEGLKAAADDLHISVNAAVVQAIEQWQATQGHRRRVDTALTDILGEDAVLLERLADA</sequence>
<keyword evidence="2" id="KW-1185">Reference proteome</keyword>
<dbReference type="Gene3D" id="1.10.1220.10">
    <property type="entry name" value="Met repressor-like"/>
    <property type="match status" value="1"/>
</dbReference>
<evidence type="ECO:0000313" key="2">
    <source>
        <dbReference type="Proteomes" id="UP000655751"/>
    </source>
</evidence>
<dbReference type="AlphaFoldDB" id="A0A931N7F6"/>
<reference evidence="1" key="1">
    <citation type="submission" date="2020-11" db="EMBL/GenBank/DDBJ databases">
        <title>Nocardia NEAU-351.nov., a novel actinomycete isolated from the cow dung.</title>
        <authorList>
            <person name="Zhang X."/>
        </authorList>
    </citation>
    <scope>NUCLEOTIDE SEQUENCE</scope>
    <source>
        <strain evidence="1">NEAU-351</strain>
    </source>
</reference>
<accession>A0A931N7F6</accession>
<protein>
    <recommendedName>
        <fullName evidence="3">Toxin-antitoxin system HicB family antitoxin</fullName>
    </recommendedName>
</protein>
<dbReference type="Proteomes" id="UP000655751">
    <property type="component" value="Unassembled WGS sequence"/>
</dbReference>
<dbReference type="EMBL" id="JADMLG010000026">
    <property type="protein sequence ID" value="MBH0781551.1"/>
    <property type="molecule type" value="Genomic_DNA"/>
</dbReference>
<dbReference type="SUPFAM" id="SSF47598">
    <property type="entry name" value="Ribbon-helix-helix"/>
    <property type="match status" value="1"/>
</dbReference>
<dbReference type="InterPro" id="IPR010985">
    <property type="entry name" value="Ribbon_hlx_hlx"/>
</dbReference>
<name>A0A931N7F6_9NOCA</name>
<organism evidence="1 2">
    <name type="scientific">Nocardia bovistercoris</name>
    <dbReference type="NCBI Taxonomy" id="2785916"/>
    <lineage>
        <taxon>Bacteria</taxon>
        <taxon>Bacillati</taxon>
        <taxon>Actinomycetota</taxon>
        <taxon>Actinomycetes</taxon>
        <taxon>Mycobacteriales</taxon>
        <taxon>Nocardiaceae</taxon>
        <taxon>Nocardia</taxon>
    </lineage>
</organism>
<dbReference type="GO" id="GO:0006355">
    <property type="term" value="P:regulation of DNA-templated transcription"/>
    <property type="evidence" value="ECO:0007669"/>
    <property type="project" value="InterPro"/>
</dbReference>
<proteinExistence type="predicted"/>
<evidence type="ECO:0008006" key="3">
    <source>
        <dbReference type="Google" id="ProtNLM"/>
    </source>
</evidence>
<dbReference type="RefSeq" id="WP_196153839.1">
    <property type="nucleotide sequence ID" value="NZ_JADMLG010000026.1"/>
</dbReference>
<gene>
    <name evidence="1" type="ORF">IT779_35300</name>
</gene>
<dbReference type="InterPro" id="IPR013321">
    <property type="entry name" value="Arc_rbn_hlx_hlx"/>
</dbReference>
<comment type="caution">
    <text evidence="1">The sequence shown here is derived from an EMBL/GenBank/DDBJ whole genome shotgun (WGS) entry which is preliminary data.</text>
</comment>